<dbReference type="GO" id="GO:0071555">
    <property type="term" value="P:cell wall organization"/>
    <property type="evidence" value="ECO:0007669"/>
    <property type="project" value="TreeGrafter"/>
</dbReference>
<dbReference type="PROSITE" id="PS01347">
    <property type="entry name" value="MRAY_1"/>
    <property type="match status" value="1"/>
</dbReference>
<proteinExistence type="predicted"/>
<evidence type="ECO:0000256" key="2">
    <source>
        <dbReference type="ARBA" id="ARBA00022679"/>
    </source>
</evidence>
<evidence type="ECO:0000256" key="6">
    <source>
        <dbReference type="SAM" id="Phobius"/>
    </source>
</evidence>
<comment type="caution">
    <text evidence="7">The sequence shown here is derived from an EMBL/GenBank/DDBJ whole genome shotgun (WGS) entry which is preliminary data.</text>
</comment>
<sequence>MLTYLFEYLEKQYQLPGASLFQFSTFRAAMAILFSLMIATVYGKRVILFLQKQQVGETIRDLGLDGQKQKAGTPTMGGVIIIMATLIPVLLFARLENIYIILLIFTMLWMGAIGFLDDYIKVFKKNKEGLKGKFNIRASCIRAYRRCGTLFSPRGDHERGWRY</sequence>
<dbReference type="Pfam" id="PF10555">
    <property type="entry name" value="MraY_sig1"/>
    <property type="match status" value="1"/>
</dbReference>
<dbReference type="PANTHER" id="PTHR22926">
    <property type="entry name" value="PHOSPHO-N-ACETYLMURAMOYL-PENTAPEPTIDE-TRANSFERASE"/>
    <property type="match status" value="1"/>
</dbReference>
<feature type="transmembrane region" description="Helical" evidence="6">
    <location>
        <begin position="98"/>
        <end position="116"/>
    </location>
</feature>
<reference evidence="7" key="1">
    <citation type="journal article" date="2015" name="Nature">
        <title>Complex archaea that bridge the gap between prokaryotes and eukaryotes.</title>
        <authorList>
            <person name="Spang A."/>
            <person name="Saw J.H."/>
            <person name="Jorgensen S.L."/>
            <person name="Zaremba-Niedzwiedzka K."/>
            <person name="Martijn J."/>
            <person name="Lind A.E."/>
            <person name="van Eijk R."/>
            <person name="Schleper C."/>
            <person name="Guy L."/>
            <person name="Ettema T.J."/>
        </authorList>
    </citation>
    <scope>NUCLEOTIDE SEQUENCE</scope>
</reference>
<keyword evidence="2" id="KW-0808">Transferase</keyword>
<dbReference type="PANTHER" id="PTHR22926:SF5">
    <property type="entry name" value="PHOSPHO-N-ACETYLMURAMOYL-PENTAPEPTIDE-TRANSFERASE HOMOLOG"/>
    <property type="match status" value="1"/>
</dbReference>
<dbReference type="GO" id="GO:0016780">
    <property type="term" value="F:phosphotransferase activity, for other substituted phosphate groups"/>
    <property type="evidence" value="ECO:0007669"/>
    <property type="project" value="InterPro"/>
</dbReference>
<organism evidence="7">
    <name type="scientific">marine sediment metagenome</name>
    <dbReference type="NCBI Taxonomy" id="412755"/>
    <lineage>
        <taxon>unclassified sequences</taxon>
        <taxon>metagenomes</taxon>
        <taxon>ecological metagenomes</taxon>
    </lineage>
</organism>
<evidence type="ECO:0000256" key="4">
    <source>
        <dbReference type="ARBA" id="ARBA00022989"/>
    </source>
</evidence>
<keyword evidence="3 6" id="KW-0812">Transmembrane</keyword>
<dbReference type="AlphaFoldDB" id="A0A0F9NKZ0"/>
<dbReference type="InterPro" id="IPR000715">
    <property type="entry name" value="Glycosyl_transferase_4"/>
</dbReference>
<dbReference type="GO" id="GO:0005886">
    <property type="term" value="C:plasma membrane"/>
    <property type="evidence" value="ECO:0007669"/>
    <property type="project" value="TreeGrafter"/>
</dbReference>
<accession>A0A0F9NKZ0</accession>
<evidence type="ECO:0000313" key="7">
    <source>
        <dbReference type="EMBL" id="KKN12697.1"/>
    </source>
</evidence>
<protein>
    <recommendedName>
        <fullName evidence="8">Phospho-N-acetylmuramoyl-pentapeptide-transferase</fullName>
    </recommendedName>
</protein>
<dbReference type="GO" id="GO:0044038">
    <property type="term" value="P:cell wall macromolecule biosynthetic process"/>
    <property type="evidence" value="ECO:0007669"/>
    <property type="project" value="TreeGrafter"/>
</dbReference>
<comment type="subcellular location">
    <subcellularLocation>
        <location evidence="1">Membrane</location>
        <topology evidence="1">Multi-pass membrane protein</topology>
    </subcellularLocation>
</comment>
<dbReference type="InterPro" id="IPR018480">
    <property type="entry name" value="PNAcMuramoyl-5peptid_Trfase_CS"/>
</dbReference>
<evidence type="ECO:0000256" key="1">
    <source>
        <dbReference type="ARBA" id="ARBA00004141"/>
    </source>
</evidence>
<gene>
    <name evidence="7" type="ORF">LCGC14_1013890</name>
</gene>
<feature type="transmembrane region" description="Helical" evidence="6">
    <location>
        <begin position="75"/>
        <end position="92"/>
    </location>
</feature>
<evidence type="ECO:0008006" key="8">
    <source>
        <dbReference type="Google" id="ProtNLM"/>
    </source>
</evidence>
<evidence type="ECO:0000256" key="3">
    <source>
        <dbReference type="ARBA" id="ARBA00022692"/>
    </source>
</evidence>
<dbReference type="EMBL" id="LAZR01004003">
    <property type="protein sequence ID" value="KKN12697.1"/>
    <property type="molecule type" value="Genomic_DNA"/>
</dbReference>
<name>A0A0F9NKZ0_9ZZZZ</name>
<keyword evidence="4 6" id="KW-1133">Transmembrane helix</keyword>
<feature type="transmembrane region" description="Helical" evidence="6">
    <location>
        <begin position="20"/>
        <end position="42"/>
    </location>
</feature>
<keyword evidence="5 6" id="KW-0472">Membrane</keyword>
<evidence type="ECO:0000256" key="5">
    <source>
        <dbReference type="ARBA" id="ARBA00023136"/>
    </source>
</evidence>